<dbReference type="AlphaFoldDB" id="A0A5D0TZQ9"/>
<dbReference type="InterPro" id="IPR000073">
    <property type="entry name" value="AB_hydrolase_1"/>
</dbReference>
<dbReference type="Proteomes" id="UP000322634">
    <property type="component" value="Unassembled WGS sequence"/>
</dbReference>
<dbReference type="Gene3D" id="3.40.50.1820">
    <property type="entry name" value="alpha/beta hydrolase"/>
    <property type="match status" value="1"/>
</dbReference>
<proteinExistence type="predicted"/>
<protein>
    <submittedName>
        <fullName evidence="2">Alpha/beta hydrolase</fullName>
    </submittedName>
</protein>
<organism evidence="2 3">
    <name type="scientific">Actinomadura syzygii</name>
    <dbReference type="NCBI Taxonomy" id="1427538"/>
    <lineage>
        <taxon>Bacteria</taxon>
        <taxon>Bacillati</taxon>
        <taxon>Actinomycetota</taxon>
        <taxon>Actinomycetes</taxon>
        <taxon>Streptosporangiales</taxon>
        <taxon>Thermomonosporaceae</taxon>
        <taxon>Actinomadura</taxon>
    </lineage>
</organism>
<dbReference type="SUPFAM" id="SSF53474">
    <property type="entry name" value="alpha/beta-Hydrolases"/>
    <property type="match status" value="1"/>
</dbReference>
<evidence type="ECO:0000313" key="2">
    <source>
        <dbReference type="EMBL" id="TYC10960.1"/>
    </source>
</evidence>
<keyword evidence="2" id="KW-0378">Hydrolase</keyword>
<dbReference type="PANTHER" id="PTHR43433:SF5">
    <property type="entry name" value="AB HYDROLASE-1 DOMAIN-CONTAINING PROTEIN"/>
    <property type="match status" value="1"/>
</dbReference>
<dbReference type="Pfam" id="PF12697">
    <property type="entry name" value="Abhydrolase_6"/>
    <property type="match status" value="1"/>
</dbReference>
<name>A0A5D0TZQ9_9ACTN</name>
<evidence type="ECO:0000259" key="1">
    <source>
        <dbReference type="Pfam" id="PF12697"/>
    </source>
</evidence>
<accession>A0A5D0TZQ9</accession>
<keyword evidence="3" id="KW-1185">Reference proteome</keyword>
<dbReference type="GO" id="GO:0016787">
    <property type="term" value="F:hydrolase activity"/>
    <property type="evidence" value="ECO:0007669"/>
    <property type="project" value="UniProtKB-KW"/>
</dbReference>
<reference evidence="2 3" key="1">
    <citation type="submission" date="2019-08" db="EMBL/GenBank/DDBJ databases">
        <title>Actinomadura sp. nov. CYP1-5 isolated from mountain soil.</title>
        <authorList>
            <person name="Songsumanus A."/>
            <person name="Kuncharoen N."/>
            <person name="Kudo T."/>
            <person name="Yuki M."/>
            <person name="Igarashi Y."/>
            <person name="Tanasupawat S."/>
        </authorList>
    </citation>
    <scope>NUCLEOTIDE SEQUENCE [LARGE SCALE GENOMIC DNA]</scope>
    <source>
        <strain evidence="2 3">GKU157</strain>
    </source>
</reference>
<comment type="caution">
    <text evidence="2">The sequence shown here is derived from an EMBL/GenBank/DDBJ whole genome shotgun (WGS) entry which is preliminary data.</text>
</comment>
<dbReference type="InterPro" id="IPR050471">
    <property type="entry name" value="AB_hydrolase"/>
</dbReference>
<dbReference type="EMBL" id="VSFF01000011">
    <property type="protein sequence ID" value="TYC10960.1"/>
    <property type="molecule type" value="Genomic_DNA"/>
</dbReference>
<dbReference type="InterPro" id="IPR029058">
    <property type="entry name" value="AB_hydrolase_fold"/>
</dbReference>
<evidence type="ECO:0000313" key="3">
    <source>
        <dbReference type="Proteomes" id="UP000322634"/>
    </source>
</evidence>
<gene>
    <name evidence="2" type="ORF">FXF65_28715</name>
</gene>
<dbReference type="OrthoDB" id="63519at2"/>
<feature type="domain" description="AB hydrolase-1" evidence="1">
    <location>
        <begin position="51"/>
        <end position="266"/>
    </location>
</feature>
<dbReference type="RefSeq" id="WP_148353169.1">
    <property type="nucleotide sequence ID" value="NZ_JBHSBF010000011.1"/>
</dbReference>
<sequence length="278" mass="28365">MSEGTATSTEGTVTSADGTTIAYTAWGDGDPVVIVDGATAHRATTPENAQTAELLAGGFRVINYDRRGRGGSGDTAPYAVEREFEDLAAIIEGPGGGRPATVFGWSSGGLLALNAAQAGVPVARLALFEPPAVVDGGRPPLPSDYVERLDAAVAEGRPGDAVALFMTAAAMMPEEAVQGMRGSDFWPALEAVAPTIAYDGRNVGDAMSGRPLRADRWDRVGVPVLVLHGEDTWPALAAGAKAVADHLPTATLKAIPGENHSTTAPALAPVLAAFAKGA</sequence>
<dbReference type="PANTHER" id="PTHR43433">
    <property type="entry name" value="HYDROLASE, ALPHA/BETA FOLD FAMILY PROTEIN"/>
    <property type="match status" value="1"/>
</dbReference>